<gene>
    <name evidence="13" type="ORF">B0J11DRAFT_318080</name>
</gene>
<evidence type="ECO:0000313" key="14">
    <source>
        <dbReference type="Proteomes" id="UP000700596"/>
    </source>
</evidence>
<feature type="domain" description="Thiolase N-terminal" evidence="11">
    <location>
        <begin position="130"/>
        <end position="332"/>
    </location>
</feature>
<dbReference type="InterPro" id="IPR020616">
    <property type="entry name" value="Thiolase_N"/>
</dbReference>
<feature type="domain" description="Thiolase C-terminal" evidence="12">
    <location>
        <begin position="340"/>
        <end position="461"/>
    </location>
</feature>
<keyword evidence="14" id="KW-1185">Reference proteome</keyword>
<comment type="similarity">
    <text evidence="2 9">Belongs to the thiolase-like superfamily. Thiolase family.</text>
</comment>
<evidence type="ECO:0000256" key="1">
    <source>
        <dbReference type="ARBA" id="ARBA00001958"/>
    </source>
</evidence>
<dbReference type="GO" id="GO:0006635">
    <property type="term" value="P:fatty acid beta-oxidation"/>
    <property type="evidence" value="ECO:0007669"/>
    <property type="project" value="TreeGrafter"/>
</dbReference>
<evidence type="ECO:0000256" key="3">
    <source>
        <dbReference type="ARBA" id="ARBA00011881"/>
    </source>
</evidence>
<comment type="caution">
    <text evidence="13">The sequence shown here is derived from an EMBL/GenBank/DDBJ whole genome shotgun (WGS) entry which is preliminary data.</text>
</comment>
<reference evidence="13" key="1">
    <citation type="journal article" date="2021" name="Nat. Commun.">
        <title>Genetic determinants of endophytism in the Arabidopsis root mycobiome.</title>
        <authorList>
            <person name="Mesny F."/>
            <person name="Miyauchi S."/>
            <person name="Thiergart T."/>
            <person name="Pickel B."/>
            <person name="Atanasova L."/>
            <person name="Karlsson M."/>
            <person name="Huettel B."/>
            <person name="Barry K.W."/>
            <person name="Haridas S."/>
            <person name="Chen C."/>
            <person name="Bauer D."/>
            <person name="Andreopoulos W."/>
            <person name="Pangilinan J."/>
            <person name="LaButti K."/>
            <person name="Riley R."/>
            <person name="Lipzen A."/>
            <person name="Clum A."/>
            <person name="Drula E."/>
            <person name="Henrissat B."/>
            <person name="Kohler A."/>
            <person name="Grigoriev I.V."/>
            <person name="Martin F.M."/>
            <person name="Hacquard S."/>
        </authorList>
    </citation>
    <scope>NUCLEOTIDE SEQUENCE</scope>
    <source>
        <strain evidence="13">MPI-CAGE-CH-0243</strain>
    </source>
</reference>
<dbReference type="Gene3D" id="3.40.47.10">
    <property type="match status" value="1"/>
</dbReference>
<dbReference type="Pfam" id="PF00108">
    <property type="entry name" value="Thiolase_N"/>
    <property type="match status" value="1"/>
</dbReference>
<comment type="cofactor">
    <cofactor evidence="1">
        <name>K(+)</name>
        <dbReference type="ChEBI" id="CHEBI:29103"/>
    </cofactor>
</comment>
<dbReference type="PANTHER" id="PTHR18919:SF165">
    <property type="entry name" value="ACETYL-COA ACETYLTRANSFERASE"/>
    <property type="match status" value="1"/>
</dbReference>
<dbReference type="AlphaFoldDB" id="A0A9P9IIR8"/>
<dbReference type="PROSITE" id="PS00099">
    <property type="entry name" value="THIOLASE_3"/>
    <property type="match status" value="1"/>
</dbReference>
<keyword evidence="5 9" id="KW-0808">Transferase</keyword>
<dbReference type="FunFam" id="3.40.47.10:FF:000007">
    <property type="entry name" value="acetyl-CoA acetyltransferase, mitochondrial"/>
    <property type="match status" value="1"/>
</dbReference>
<dbReference type="CDD" id="cd00751">
    <property type="entry name" value="thiolase"/>
    <property type="match status" value="1"/>
</dbReference>
<evidence type="ECO:0000256" key="4">
    <source>
        <dbReference type="ARBA" id="ARBA00012705"/>
    </source>
</evidence>
<dbReference type="GO" id="GO:0005739">
    <property type="term" value="C:mitochondrion"/>
    <property type="evidence" value="ECO:0007669"/>
    <property type="project" value="TreeGrafter"/>
</dbReference>
<name>A0A9P9IIR8_9PLEO</name>
<proteinExistence type="inferred from homology"/>
<dbReference type="InterPro" id="IPR002155">
    <property type="entry name" value="Thiolase"/>
</dbReference>
<evidence type="ECO:0000313" key="13">
    <source>
        <dbReference type="EMBL" id="KAH7123648.1"/>
    </source>
</evidence>
<feature type="region of interest" description="Disordered" evidence="10">
    <location>
        <begin position="33"/>
        <end position="57"/>
    </location>
</feature>
<evidence type="ECO:0000256" key="6">
    <source>
        <dbReference type="ARBA" id="ARBA00022958"/>
    </source>
</evidence>
<keyword evidence="7 9" id="KW-0012">Acyltransferase</keyword>
<evidence type="ECO:0000256" key="5">
    <source>
        <dbReference type="ARBA" id="ARBA00022679"/>
    </source>
</evidence>
<dbReference type="GO" id="GO:0006696">
    <property type="term" value="P:ergosterol biosynthetic process"/>
    <property type="evidence" value="ECO:0007669"/>
    <property type="project" value="TreeGrafter"/>
</dbReference>
<evidence type="ECO:0000256" key="9">
    <source>
        <dbReference type="RuleBase" id="RU003557"/>
    </source>
</evidence>
<dbReference type="InterPro" id="IPR016039">
    <property type="entry name" value="Thiolase-like"/>
</dbReference>
<dbReference type="SUPFAM" id="SSF53901">
    <property type="entry name" value="Thiolase-like"/>
    <property type="match status" value="2"/>
</dbReference>
<sequence>MHPRLRSAINLALPSPNIRIALDCRVQIDSAPPPTHLPYSPKESTPNMSSLPPSTLSRLPARQRASSWGMSTVKQQQWWGKCRNSHPPQWPLQSQCYSTWLACRKGCCRACWSQARGRRGGLCRQCHLRLGQNPARQVVLGAGLPESTVATTVNKVCASSIKALILGAQTIITGNADIVVAAGTESMSNAPHYLPNLRTGAKFGDQTLVDGLLKDGLTDAYKKEHMGLQGEECADDHGFDRESQDEYCIRSYKKAIAAQEAGKFDAEIVPIQVPVGRGKPPVTVSKDEEPRNFNEAKTKTLRPSFKPNNGTVTAANASPLSDGAAALVLASEAAVKKHGLKPIGKILGWGDAAHNPSKFTTAPALAIPKALKHAGVEQSNVDAFEINEAFSVVALANMKILGINEEKVNIYGGAVALGHALGASGARITTTLLSVLKDKSGKIGVAGICNGGGGASAIVVESLQ</sequence>
<dbReference type="OrthoDB" id="5404651at2759"/>
<evidence type="ECO:0000259" key="11">
    <source>
        <dbReference type="Pfam" id="PF00108"/>
    </source>
</evidence>
<comment type="subunit">
    <text evidence="3">Homotetramer.</text>
</comment>
<dbReference type="InterPro" id="IPR020615">
    <property type="entry name" value="Thiolase_acyl_enz_int_AS"/>
</dbReference>
<dbReference type="InterPro" id="IPR020617">
    <property type="entry name" value="Thiolase_C"/>
</dbReference>
<dbReference type="Pfam" id="PF02803">
    <property type="entry name" value="Thiolase_C"/>
    <property type="match status" value="1"/>
</dbReference>
<dbReference type="Proteomes" id="UP000700596">
    <property type="component" value="Unassembled WGS sequence"/>
</dbReference>
<dbReference type="NCBIfam" id="TIGR01930">
    <property type="entry name" value="AcCoA-C-Actrans"/>
    <property type="match status" value="1"/>
</dbReference>
<evidence type="ECO:0000259" key="12">
    <source>
        <dbReference type="Pfam" id="PF02803"/>
    </source>
</evidence>
<dbReference type="EMBL" id="JAGMWT010000008">
    <property type="protein sequence ID" value="KAH7123648.1"/>
    <property type="molecule type" value="Genomic_DNA"/>
</dbReference>
<dbReference type="PROSITE" id="PS00098">
    <property type="entry name" value="THIOLASE_1"/>
    <property type="match status" value="1"/>
</dbReference>
<evidence type="ECO:0000256" key="10">
    <source>
        <dbReference type="SAM" id="MobiDB-lite"/>
    </source>
</evidence>
<comment type="pathway">
    <text evidence="8">Metabolic intermediate biosynthesis; (R)-mevalonate biosynthesis; (R)-mevalonate from acetyl-CoA: step 1/3.</text>
</comment>
<evidence type="ECO:0000256" key="2">
    <source>
        <dbReference type="ARBA" id="ARBA00010982"/>
    </source>
</evidence>
<evidence type="ECO:0000256" key="7">
    <source>
        <dbReference type="ARBA" id="ARBA00023315"/>
    </source>
</evidence>
<protein>
    <recommendedName>
        <fullName evidence="4">acetyl-CoA C-acetyltransferase</fullName>
        <ecNumber evidence="4">2.3.1.9</ecNumber>
    </recommendedName>
</protein>
<accession>A0A9P9IIR8</accession>
<dbReference type="EC" id="2.3.1.9" evidence="4"/>
<dbReference type="PANTHER" id="PTHR18919">
    <property type="entry name" value="ACETYL-COA C-ACYLTRANSFERASE"/>
    <property type="match status" value="1"/>
</dbReference>
<evidence type="ECO:0000256" key="8">
    <source>
        <dbReference type="ARBA" id="ARBA00037924"/>
    </source>
</evidence>
<organism evidence="13 14">
    <name type="scientific">Dendryphion nanum</name>
    <dbReference type="NCBI Taxonomy" id="256645"/>
    <lineage>
        <taxon>Eukaryota</taxon>
        <taxon>Fungi</taxon>
        <taxon>Dikarya</taxon>
        <taxon>Ascomycota</taxon>
        <taxon>Pezizomycotina</taxon>
        <taxon>Dothideomycetes</taxon>
        <taxon>Pleosporomycetidae</taxon>
        <taxon>Pleosporales</taxon>
        <taxon>Torulaceae</taxon>
        <taxon>Dendryphion</taxon>
    </lineage>
</organism>
<dbReference type="InterPro" id="IPR020610">
    <property type="entry name" value="Thiolase_AS"/>
</dbReference>
<dbReference type="GO" id="GO:0003985">
    <property type="term" value="F:acetyl-CoA C-acetyltransferase activity"/>
    <property type="evidence" value="ECO:0007669"/>
    <property type="project" value="UniProtKB-EC"/>
</dbReference>
<keyword evidence="6" id="KW-0630">Potassium</keyword>